<accession>A0A158KMD8</accession>
<comment type="caution">
    <text evidence="1">The sequence shown here is derived from an EMBL/GenBank/DDBJ whole genome shotgun (WGS) entry which is preliminary data.</text>
</comment>
<evidence type="ECO:0000313" key="2">
    <source>
        <dbReference type="Proteomes" id="UP000054770"/>
    </source>
</evidence>
<dbReference type="EMBL" id="FCON02000115">
    <property type="protein sequence ID" value="SAL82165.1"/>
    <property type="molecule type" value="Genomic_DNA"/>
</dbReference>
<sequence>MPEYQDALPAPVGGKILATVKGELSKRNLKTTR</sequence>
<dbReference type="Proteomes" id="UP000054770">
    <property type="component" value="Unassembled WGS sequence"/>
</dbReference>
<proteinExistence type="predicted"/>
<keyword evidence="2" id="KW-1185">Reference proteome</keyword>
<organism evidence="1 2">
    <name type="scientific">Caballeronia choica</name>
    <dbReference type="NCBI Taxonomy" id="326476"/>
    <lineage>
        <taxon>Bacteria</taxon>
        <taxon>Pseudomonadati</taxon>
        <taxon>Pseudomonadota</taxon>
        <taxon>Betaproteobacteria</taxon>
        <taxon>Burkholderiales</taxon>
        <taxon>Burkholderiaceae</taxon>
        <taxon>Caballeronia</taxon>
    </lineage>
</organism>
<evidence type="ECO:0000313" key="1">
    <source>
        <dbReference type="EMBL" id="SAL82165.1"/>
    </source>
</evidence>
<dbReference type="AlphaFoldDB" id="A0A158KMD8"/>
<gene>
    <name evidence="1" type="ORF">AWB68_06410</name>
</gene>
<name>A0A158KMD8_9BURK</name>
<reference evidence="1" key="1">
    <citation type="submission" date="2016-01" db="EMBL/GenBank/DDBJ databases">
        <authorList>
            <person name="Peeters C."/>
        </authorList>
    </citation>
    <scope>NUCLEOTIDE SEQUENCE [LARGE SCALE GENOMIC DNA]</scope>
    <source>
        <strain evidence="1">LMG 22940</strain>
    </source>
</reference>
<protein>
    <submittedName>
        <fullName evidence="1">Uncharacterized protein</fullName>
    </submittedName>
</protein>